<dbReference type="STRING" id="3635.A0A1U8KP09"/>
<organism evidence="2 3">
    <name type="scientific">Gossypium hirsutum</name>
    <name type="common">Upland cotton</name>
    <name type="synonym">Gossypium mexicanum</name>
    <dbReference type="NCBI Taxonomy" id="3635"/>
    <lineage>
        <taxon>Eukaryota</taxon>
        <taxon>Viridiplantae</taxon>
        <taxon>Streptophyta</taxon>
        <taxon>Embryophyta</taxon>
        <taxon>Tracheophyta</taxon>
        <taxon>Spermatophyta</taxon>
        <taxon>Magnoliopsida</taxon>
        <taxon>eudicotyledons</taxon>
        <taxon>Gunneridae</taxon>
        <taxon>Pentapetalae</taxon>
        <taxon>rosids</taxon>
        <taxon>malvids</taxon>
        <taxon>Malvales</taxon>
        <taxon>Malvaceae</taxon>
        <taxon>Malvoideae</taxon>
        <taxon>Gossypium</taxon>
    </lineage>
</organism>
<dbReference type="PANTHER" id="PTHR11439">
    <property type="entry name" value="GAG-POL-RELATED RETROTRANSPOSON"/>
    <property type="match status" value="1"/>
</dbReference>
<reference evidence="2" key="1">
    <citation type="journal article" date="2020" name="Nat. Genet.">
        <title>Genomic diversifications of five Gossypium allopolyploid species and their impact on cotton improvement.</title>
        <authorList>
            <person name="Chen Z.J."/>
            <person name="Sreedasyam A."/>
            <person name="Ando A."/>
            <person name="Song Q."/>
            <person name="De Santiago L.M."/>
            <person name="Hulse-Kemp A.M."/>
            <person name="Ding M."/>
            <person name="Ye W."/>
            <person name="Kirkbride R.C."/>
            <person name="Jenkins J."/>
            <person name="Plott C."/>
            <person name="Lovell J."/>
            <person name="Lin Y.M."/>
            <person name="Vaughn R."/>
            <person name="Liu B."/>
            <person name="Simpson S."/>
            <person name="Scheffler B.E."/>
            <person name="Wen L."/>
            <person name="Saski C.A."/>
            <person name="Grover C.E."/>
            <person name="Hu G."/>
            <person name="Conover J.L."/>
            <person name="Carlson J.W."/>
            <person name="Shu S."/>
            <person name="Boston L.B."/>
            <person name="Williams M."/>
            <person name="Peterson D.G."/>
            <person name="McGee K."/>
            <person name="Jones D.C."/>
            <person name="Wendel J.F."/>
            <person name="Stelly D.M."/>
            <person name="Grimwood J."/>
            <person name="Schmutz J."/>
        </authorList>
    </citation>
    <scope>NUCLEOTIDE SEQUENCE [LARGE SCALE GENOMIC DNA]</scope>
    <source>
        <strain evidence="2">cv. TM-1</strain>
    </source>
</reference>
<reference evidence="3" key="2">
    <citation type="submission" date="2025-08" db="UniProtKB">
        <authorList>
            <consortium name="RefSeq"/>
        </authorList>
    </citation>
    <scope>IDENTIFICATION</scope>
</reference>
<accession>A0A1U8KP09</accession>
<evidence type="ECO:0000259" key="1">
    <source>
        <dbReference type="Pfam" id="PF07727"/>
    </source>
</evidence>
<dbReference type="PANTHER" id="PTHR11439:SF503">
    <property type="entry name" value="CYSTEINE-RICH RLK (RECEPTOR-LIKE PROTEIN KINASE) 8"/>
    <property type="match status" value="1"/>
</dbReference>
<dbReference type="AlphaFoldDB" id="A0A1U8KP09"/>
<dbReference type="GeneID" id="107919215"/>
<keyword evidence="2" id="KW-1185">Reference proteome</keyword>
<protein>
    <submittedName>
        <fullName evidence="3">Uncharacterized mitochondrial protein AtMg00810-like</fullName>
    </submittedName>
</protein>
<dbReference type="OrthoDB" id="992938at2759"/>
<dbReference type="Pfam" id="PF07727">
    <property type="entry name" value="RVT_2"/>
    <property type="match status" value="1"/>
</dbReference>
<feature type="domain" description="Reverse transcriptase Ty1/copia-type" evidence="1">
    <location>
        <begin position="67"/>
        <end position="177"/>
    </location>
</feature>
<gene>
    <name evidence="3" type="primary">LOC107919215</name>
</gene>
<sequence>MVEPSYYDEVVKESCWQEAMEAELRMIHKNDTWELVNRLENRKIISVKSVFRTKHIANGSLNKDKARIDAYLTRIEFKKSISEPNFYVKKAGEETILIVSLYIDDLLVTGCKSELIENFKKQIQDVFEMTDLGLMTYFLGMEVNQSELGVFISQQIFALKLLSEFSMSKCKTASTPVALGEKLSSTSEYDRVDEKGYKILVGYLLYLTATRPDIMYAVSLLLRFMHCCNVAQFKDA</sequence>
<dbReference type="RefSeq" id="XP_016704211.1">
    <property type="nucleotide sequence ID" value="XM_016848722.1"/>
</dbReference>
<dbReference type="KEGG" id="ghi:107919215"/>
<dbReference type="Proteomes" id="UP000818029">
    <property type="component" value="Chromosome D13"/>
</dbReference>
<name>A0A1U8KP09_GOSHI</name>
<dbReference type="PaxDb" id="3635-A0A1U8KP09"/>
<dbReference type="InterPro" id="IPR013103">
    <property type="entry name" value="RVT_2"/>
</dbReference>
<proteinExistence type="predicted"/>
<evidence type="ECO:0000313" key="3">
    <source>
        <dbReference type="RefSeq" id="XP_016704211.1"/>
    </source>
</evidence>
<evidence type="ECO:0000313" key="2">
    <source>
        <dbReference type="Proteomes" id="UP000818029"/>
    </source>
</evidence>